<dbReference type="GO" id="GO:0006355">
    <property type="term" value="P:regulation of DNA-templated transcription"/>
    <property type="evidence" value="ECO:0007669"/>
    <property type="project" value="InterPro"/>
</dbReference>
<dbReference type="Pfam" id="PF22513">
    <property type="entry name" value="FitA-like_RHH"/>
    <property type="match status" value="1"/>
</dbReference>
<dbReference type="AlphaFoldDB" id="A0A0B2A6E4"/>
<comment type="caution">
    <text evidence="2">The sequence shown here is derived from an EMBL/GenBank/DDBJ whole genome shotgun (WGS) entry which is preliminary data.</text>
</comment>
<dbReference type="InterPro" id="IPR053853">
    <property type="entry name" value="FitA-like_RHH"/>
</dbReference>
<dbReference type="InterPro" id="IPR038296">
    <property type="entry name" value="ParD_sf"/>
</dbReference>
<dbReference type="Gene3D" id="6.10.180.10">
    <property type="entry name" value="Antitoxin ParD"/>
    <property type="match status" value="1"/>
</dbReference>
<dbReference type="STRING" id="1348253.LK09_12990"/>
<dbReference type="RefSeq" id="WP_039400065.1">
    <property type="nucleotide sequence ID" value="NZ_JTDK01000011.1"/>
</dbReference>
<evidence type="ECO:0000313" key="2">
    <source>
        <dbReference type="EMBL" id="KHK97172.1"/>
    </source>
</evidence>
<evidence type="ECO:0000313" key="3">
    <source>
        <dbReference type="Proteomes" id="UP000031030"/>
    </source>
</evidence>
<feature type="domain" description="Antitoxin FitA-like ribbon-helix-helix" evidence="1">
    <location>
        <begin position="3"/>
        <end position="38"/>
    </location>
</feature>
<dbReference type="OrthoDB" id="7107936at2"/>
<proteinExistence type="predicted"/>
<gene>
    <name evidence="2" type="ORF">LK09_12990</name>
</gene>
<dbReference type="SUPFAM" id="SSF47598">
    <property type="entry name" value="Ribbon-helix-helix"/>
    <property type="match status" value="1"/>
</dbReference>
<dbReference type="InterPro" id="IPR010985">
    <property type="entry name" value="Ribbon_hlx_hlx"/>
</dbReference>
<reference evidence="2 3" key="1">
    <citation type="submission" date="2014-11" db="EMBL/GenBank/DDBJ databases">
        <title>Genome sequence of Microbacterium mangrovi MUSC 115(T).</title>
        <authorList>
            <person name="Lee L.-H."/>
        </authorList>
    </citation>
    <scope>NUCLEOTIDE SEQUENCE [LARGE SCALE GENOMIC DNA]</scope>
    <source>
        <strain evidence="2 3">MUSC 115</strain>
    </source>
</reference>
<keyword evidence="3" id="KW-1185">Reference proteome</keyword>
<name>A0A0B2A6E4_9MICO</name>
<dbReference type="Proteomes" id="UP000031030">
    <property type="component" value="Unassembled WGS sequence"/>
</dbReference>
<organism evidence="2 3">
    <name type="scientific">Microbacterium mangrovi</name>
    <dbReference type="NCBI Taxonomy" id="1348253"/>
    <lineage>
        <taxon>Bacteria</taxon>
        <taxon>Bacillati</taxon>
        <taxon>Actinomycetota</taxon>
        <taxon>Actinomycetes</taxon>
        <taxon>Micrococcales</taxon>
        <taxon>Microbacteriaceae</taxon>
        <taxon>Microbacterium</taxon>
    </lineage>
</organism>
<protein>
    <recommendedName>
        <fullName evidence="1">Antitoxin FitA-like ribbon-helix-helix domain-containing protein</fullName>
    </recommendedName>
</protein>
<dbReference type="EMBL" id="JTDK01000011">
    <property type="protein sequence ID" value="KHK97172.1"/>
    <property type="molecule type" value="Genomic_DNA"/>
</dbReference>
<sequence length="75" mass="8227">MSTLQIRDVPPDVHRTLKARAAASGRSLSEYALTVLQQDARTPTLDELLERVRLRGAVDLGSQATDILRAERDAA</sequence>
<accession>A0A0B2A6E4</accession>
<evidence type="ECO:0000259" key="1">
    <source>
        <dbReference type="Pfam" id="PF22513"/>
    </source>
</evidence>